<feature type="transmembrane region" description="Helical" evidence="1">
    <location>
        <begin position="73"/>
        <end position="93"/>
    </location>
</feature>
<organism evidence="2 3">
    <name type="scientific">Kangiella spongicola</name>
    <dbReference type="NCBI Taxonomy" id="796379"/>
    <lineage>
        <taxon>Bacteria</taxon>
        <taxon>Pseudomonadati</taxon>
        <taxon>Pseudomonadota</taxon>
        <taxon>Gammaproteobacteria</taxon>
        <taxon>Kangiellales</taxon>
        <taxon>Kangiellaceae</taxon>
        <taxon>Kangiella</taxon>
    </lineage>
</organism>
<dbReference type="SUPFAM" id="SSF103481">
    <property type="entry name" value="Multidrug resistance efflux transporter EmrE"/>
    <property type="match status" value="1"/>
</dbReference>
<dbReference type="Pfam" id="PF13536">
    <property type="entry name" value="EmrE"/>
    <property type="match status" value="1"/>
</dbReference>
<accession>A0A318D8K2</accession>
<dbReference type="AlphaFoldDB" id="A0A318D8K2"/>
<evidence type="ECO:0000256" key="1">
    <source>
        <dbReference type="SAM" id="Phobius"/>
    </source>
</evidence>
<sequence length="323" mass="35294">MLKLIGLGILSGLFFSATFVLNEAMSAAGGHWLWSASLRYGFVIIFLTLFLLMRKGVSYLKELTRLLLEYKSFWTITGTIGFGFFYLFLCYSADHTPGWIISATWQFTLVASLIIFGLLGKSFHPLVWVFAIVIFAGVVLVNLSHLHTMTSDQLIYGAVPVLIAAFCYPLGNQILWEAKYGTHKRIPHIKSPLLNDVFAKLWLLSVGTIPLWLVLVAVVQPEAPSVGQLTSTAIVALCSGVIATGLFIMARNKASNTTEIAAVDATQASEVLFAIIGGYLLLGSELPNLVSTIGIIVIVIGLGLFLKYQKLEPKPKIPTDKVV</sequence>
<dbReference type="EMBL" id="QICH01000001">
    <property type="protein sequence ID" value="PXF64235.1"/>
    <property type="molecule type" value="Genomic_DNA"/>
</dbReference>
<dbReference type="OrthoDB" id="3457556at2"/>
<keyword evidence="1" id="KW-0472">Membrane</keyword>
<dbReference type="InterPro" id="IPR032713">
    <property type="entry name" value="EmrE"/>
</dbReference>
<feature type="transmembrane region" description="Helical" evidence="1">
    <location>
        <begin position="262"/>
        <end position="282"/>
    </location>
</feature>
<dbReference type="Proteomes" id="UP000247689">
    <property type="component" value="Unassembled WGS sequence"/>
</dbReference>
<evidence type="ECO:0008006" key="4">
    <source>
        <dbReference type="Google" id="ProtNLM"/>
    </source>
</evidence>
<feature type="transmembrane region" description="Helical" evidence="1">
    <location>
        <begin position="32"/>
        <end position="52"/>
    </location>
</feature>
<dbReference type="RefSeq" id="WP_110200053.1">
    <property type="nucleotide sequence ID" value="NZ_QICH01000001.1"/>
</dbReference>
<comment type="caution">
    <text evidence="2">The sequence shown here is derived from an EMBL/GenBank/DDBJ whole genome shotgun (WGS) entry which is preliminary data.</text>
</comment>
<evidence type="ECO:0000313" key="3">
    <source>
        <dbReference type="Proteomes" id="UP000247689"/>
    </source>
</evidence>
<protein>
    <recommendedName>
        <fullName evidence="4">Multidrug resistance efflux transporter family protein</fullName>
    </recommendedName>
</protein>
<keyword evidence="3" id="KW-1185">Reference proteome</keyword>
<keyword evidence="1" id="KW-0812">Transmembrane</keyword>
<gene>
    <name evidence="2" type="ORF">DL796_03615</name>
</gene>
<name>A0A318D8K2_9GAMM</name>
<feature type="transmembrane region" description="Helical" evidence="1">
    <location>
        <begin position="99"/>
        <end position="119"/>
    </location>
</feature>
<feature type="transmembrane region" description="Helical" evidence="1">
    <location>
        <begin position="126"/>
        <end position="148"/>
    </location>
</feature>
<proteinExistence type="predicted"/>
<feature type="transmembrane region" description="Helical" evidence="1">
    <location>
        <begin position="197"/>
        <end position="219"/>
    </location>
</feature>
<dbReference type="InterPro" id="IPR037185">
    <property type="entry name" value="EmrE-like"/>
</dbReference>
<evidence type="ECO:0000313" key="2">
    <source>
        <dbReference type="EMBL" id="PXF64235.1"/>
    </source>
</evidence>
<feature type="transmembrane region" description="Helical" evidence="1">
    <location>
        <begin position="288"/>
        <end position="306"/>
    </location>
</feature>
<feature type="transmembrane region" description="Helical" evidence="1">
    <location>
        <begin position="231"/>
        <end position="250"/>
    </location>
</feature>
<reference evidence="2 3" key="1">
    <citation type="submission" date="2018-05" db="EMBL/GenBank/DDBJ databases">
        <title>Kangiella spongicola genome sequence.</title>
        <authorList>
            <person name="Maclea K.S."/>
            <person name="Goen A.E."/>
            <person name="Kelley C."/>
            <person name="Underriner A."/>
            <person name="Silverwood T."/>
            <person name="Trachtenberg A.M."/>
        </authorList>
    </citation>
    <scope>NUCLEOTIDE SEQUENCE [LARGE SCALE GENOMIC DNA]</scope>
    <source>
        <strain evidence="2 3">ATCC BAA-2076</strain>
    </source>
</reference>
<feature type="transmembrane region" description="Helical" evidence="1">
    <location>
        <begin position="154"/>
        <end position="176"/>
    </location>
</feature>
<keyword evidence="1" id="KW-1133">Transmembrane helix</keyword>